<dbReference type="Pfam" id="PF07727">
    <property type="entry name" value="RVT_2"/>
    <property type="match status" value="1"/>
</dbReference>
<dbReference type="InterPro" id="IPR013103">
    <property type="entry name" value="RVT_2"/>
</dbReference>
<evidence type="ECO:0000259" key="1">
    <source>
        <dbReference type="Pfam" id="PF07727"/>
    </source>
</evidence>
<dbReference type="AlphaFoldDB" id="A0A2N9I7M7"/>
<feature type="domain" description="Reverse transcriptase Ty1/copia-type" evidence="1">
    <location>
        <begin position="166"/>
        <end position="213"/>
    </location>
</feature>
<organism evidence="2">
    <name type="scientific">Fagus sylvatica</name>
    <name type="common">Beechnut</name>
    <dbReference type="NCBI Taxonomy" id="28930"/>
    <lineage>
        <taxon>Eukaryota</taxon>
        <taxon>Viridiplantae</taxon>
        <taxon>Streptophyta</taxon>
        <taxon>Embryophyta</taxon>
        <taxon>Tracheophyta</taxon>
        <taxon>Spermatophyta</taxon>
        <taxon>Magnoliopsida</taxon>
        <taxon>eudicotyledons</taxon>
        <taxon>Gunneridae</taxon>
        <taxon>Pentapetalae</taxon>
        <taxon>rosids</taxon>
        <taxon>fabids</taxon>
        <taxon>Fagales</taxon>
        <taxon>Fagaceae</taxon>
        <taxon>Fagus</taxon>
    </lineage>
</organism>
<name>A0A2N9I7M7_FAGSY</name>
<accession>A0A2N9I7M7</accession>
<reference evidence="2" key="1">
    <citation type="submission" date="2018-02" db="EMBL/GenBank/DDBJ databases">
        <authorList>
            <person name="Cohen D.B."/>
            <person name="Kent A.D."/>
        </authorList>
    </citation>
    <scope>NUCLEOTIDE SEQUENCE</scope>
</reference>
<dbReference type="EMBL" id="OIVN01004945">
    <property type="protein sequence ID" value="SPD20083.1"/>
    <property type="molecule type" value="Genomic_DNA"/>
</dbReference>
<gene>
    <name evidence="2" type="ORF">FSB_LOCUS47965</name>
</gene>
<sequence length="215" mass="23390">MRCELKAIGACWSREIEAGGATGSWVVLVDHELETGSVDCEIDFRLRVMGYSILKMDADDGDLWVWFWVTVLLRLGSQPRTKGNGGFYDGFCLCGGIGMDECFGGGFSGGGSTDFVSGCGDRGFALIPGFSISFSTSSCHPCNSDTTNITHTIPNMQDLQLKAEGSLERYKARLVAKGYTQHEGLDYSETFSPVAKFTIVRLLLAIAAIQHWTLT</sequence>
<protein>
    <recommendedName>
        <fullName evidence="1">Reverse transcriptase Ty1/copia-type domain-containing protein</fullName>
    </recommendedName>
</protein>
<evidence type="ECO:0000313" key="2">
    <source>
        <dbReference type="EMBL" id="SPD20083.1"/>
    </source>
</evidence>
<proteinExistence type="predicted"/>